<keyword evidence="2" id="KW-1185">Reference proteome</keyword>
<gene>
    <name evidence="1" type="ORF">GCM10011340_30130</name>
</gene>
<organism evidence="1 2">
    <name type="scientific">Roseivirga thermotolerans</name>
    <dbReference type="NCBI Taxonomy" id="1758176"/>
    <lineage>
        <taxon>Bacteria</taxon>
        <taxon>Pseudomonadati</taxon>
        <taxon>Bacteroidota</taxon>
        <taxon>Cytophagia</taxon>
        <taxon>Cytophagales</taxon>
        <taxon>Roseivirgaceae</taxon>
        <taxon>Roseivirga</taxon>
    </lineage>
</organism>
<proteinExistence type="predicted"/>
<evidence type="ECO:0000313" key="1">
    <source>
        <dbReference type="EMBL" id="GHE71977.1"/>
    </source>
</evidence>
<accession>A0ABQ3I7S5</accession>
<name>A0ABQ3I7S5_9BACT</name>
<reference evidence="2" key="1">
    <citation type="journal article" date="2019" name="Int. J. Syst. Evol. Microbiol.">
        <title>The Global Catalogue of Microorganisms (GCM) 10K type strain sequencing project: providing services to taxonomists for standard genome sequencing and annotation.</title>
        <authorList>
            <consortium name="The Broad Institute Genomics Platform"/>
            <consortium name="The Broad Institute Genome Sequencing Center for Infectious Disease"/>
            <person name="Wu L."/>
            <person name="Ma J."/>
        </authorList>
    </citation>
    <scope>NUCLEOTIDE SEQUENCE [LARGE SCALE GENOMIC DNA]</scope>
    <source>
        <strain evidence="2">CGMCC 1.15111</strain>
    </source>
</reference>
<dbReference type="Proteomes" id="UP000658258">
    <property type="component" value="Unassembled WGS sequence"/>
</dbReference>
<evidence type="ECO:0000313" key="2">
    <source>
        <dbReference type="Proteomes" id="UP000658258"/>
    </source>
</evidence>
<protein>
    <submittedName>
        <fullName evidence="1">Uncharacterized protein</fullName>
    </submittedName>
</protein>
<dbReference type="RefSeq" id="WP_189631115.1">
    <property type="nucleotide sequence ID" value="NZ_BNAG01000004.1"/>
</dbReference>
<dbReference type="EMBL" id="BNAG01000004">
    <property type="protein sequence ID" value="GHE71977.1"/>
    <property type="molecule type" value="Genomic_DNA"/>
</dbReference>
<comment type="caution">
    <text evidence="1">The sequence shown here is derived from an EMBL/GenBank/DDBJ whole genome shotgun (WGS) entry which is preliminary data.</text>
</comment>
<sequence>MSKILCEPLPIGRIGIENDTEEVVLTVDFSAFAYMLEEYVSFGAIKIVIPSSSPEIEALEKMPTLLRNRIAVIDDTKEIETVRRVLFEIRREFDASMNDSSNFIKVPKNTPRDLIRALDQLHSDVKKLSMGFNHGIQIGYNARTSMDSIRFLRSKVHNTTSRLVLAQLEGLLNQYENIEFPSISLPKAGAPIELINIFDQLINDDTYINYSNKITELTFAEKRESALRSLKELSRTIGSKNYISVGWDYLVKVIRVLSGVPIPESKAISAIVKGQGLPQLVNLSDAKSNALQIWKNSNNTNLPLRRDGQPIKGNNVTWLRPFDSIEVQSEDNRSLSFGKIGELKKALEEFEEKSKGKDIKNS</sequence>